<gene>
    <name evidence="1" type="primary">RvY_06921-1</name>
    <name evidence="1" type="synonym">RvY_06921.1</name>
    <name evidence="1" type="ORF">RvY_06921</name>
</gene>
<evidence type="ECO:0000313" key="1">
    <source>
        <dbReference type="EMBL" id="GAU95275.1"/>
    </source>
</evidence>
<reference evidence="1 2" key="1">
    <citation type="journal article" date="2016" name="Nat. Commun.">
        <title>Extremotolerant tardigrade genome and improved radiotolerance of human cultured cells by tardigrade-unique protein.</title>
        <authorList>
            <person name="Hashimoto T."/>
            <person name="Horikawa D.D."/>
            <person name="Saito Y."/>
            <person name="Kuwahara H."/>
            <person name="Kozuka-Hata H."/>
            <person name="Shin-I T."/>
            <person name="Minakuchi Y."/>
            <person name="Ohishi K."/>
            <person name="Motoyama A."/>
            <person name="Aizu T."/>
            <person name="Enomoto A."/>
            <person name="Kondo K."/>
            <person name="Tanaka S."/>
            <person name="Hara Y."/>
            <person name="Koshikawa S."/>
            <person name="Sagara H."/>
            <person name="Miura T."/>
            <person name="Yokobori S."/>
            <person name="Miyagawa K."/>
            <person name="Suzuki Y."/>
            <person name="Kubo T."/>
            <person name="Oyama M."/>
            <person name="Kohara Y."/>
            <person name="Fujiyama A."/>
            <person name="Arakawa K."/>
            <person name="Katayama T."/>
            <person name="Toyoda A."/>
            <person name="Kunieda T."/>
        </authorList>
    </citation>
    <scope>NUCLEOTIDE SEQUENCE [LARGE SCALE GENOMIC DNA]</scope>
    <source>
        <strain evidence="1 2">YOKOZUNA-1</strain>
    </source>
</reference>
<proteinExistence type="predicted"/>
<evidence type="ECO:0000313" key="2">
    <source>
        <dbReference type="Proteomes" id="UP000186922"/>
    </source>
</evidence>
<protein>
    <submittedName>
        <fullName evidence="1">Uncharacterized protein</fullName>
    </submittedName>
</protein>
<name>A0A1D1V3I7_RAMVA</name>
<sequence length="69" mass="7911">MTRATIRRAWLKAARNNLPAALQEIKEIICRSIRQPTRNVLRSPPMMLTGVEDESFHDLIHQVVVLMSS</sequence>
<keyword evidence="2" id="KW-1185">Reference proteome</keyword>
<organism evidence="1 2">
    <name type="scientific">Ramazzottius varieornatus</name>
    <name type="common">Water bear</name>
    <name type="synonym">Tardigrade</name>
    <dbReference type="NCBI Taxonomy" id="947166"/>
    <lineage>
        <taxon>Eukaryota</taxon>
        <taxon>Metazoa</taxon>
        <taxon>Ecdysozoa</taxon>
        <taxon>Tardigrada</taxon>
        <taxon>Eutardigrada</taxon>
        <taxon>Parachela</taxon>
        <taxon>Hypsibioidea</taxon>
        <taxon>Ramazzottiidae</taxon>
        <taxon>Ramazzottius</taxon>
    </lineage>
</organism>
<comment type="caution">
    <text evidence="1">The sequence shown here is derived from an EMBL/GenBank/DDBJ whole genome shotgun (WGS) entry which is preliminary data.</text>
</comment>
<dbReference type="EMBL" id="BDGG01000003">
    <property type="protein sequence ID" value="GAU95275.1"/>
    <property type="molecule type" value="Genomic_DNA"/>
</dbReference>
<accession>A0A1D1V3I7</accession>
<dbReference type="AlphaFoldDB" id="A0A1D1V3I7"/>
<dbReference type="Proteomes" id="UP000186922">
    <property type="component" value="Unassembled WGS sequence"/>
</dbReference>